<gene>
    <name evidence="2" type="ORF">FMM06_03940</name>
</gene>
<dbReference type="InterPro" id="IPR001509">
    <property type="entry name" value="Epimerase_deHydtase"/>
</dbReference>
<protein>
    <submittedName>
        <fullName evidence="2">NAD(P)-dependent oxidoreductase</fullName>
    </submittedName>
</protein>
<dbReference type="Proteomes" id="UP000317894">
    <property type="component" value="Unassembled WGS sequence"/>
</dbReference>
<dbReference type="CDD" id="cd08946">
    <property type="entry name" value="SDR_e"/>
    <property type="match status" value="1"/>
</dbReference>
<feature type="domain" description="NAD-dependent epimerase/dehydratase" evidence="1">
    <location>
        <begin position="19"/>
        <end position="177"/>
    </location>
</feature>
<reference evidence="2 3" key="1">
    <citation type="submission" date="2019-07" db="EMBL/GenBank/DDBJ databases">
        <title>Novel species isolated from glacier.</title>
        <authorList>
            <person name="Liu Q."/>
            <person name="Xin Y.-H."/>
        </authorList>
    </citation>
    <scope>NUCLEOTIDE SEQUENCE [LARGE SCALE GENOMIC DNA]</scope>
    <source>
        <strain evidence="2 3">LB1R16</strain>
    </source>
</reference>
<dbReference type="InterPro" id="IPR036291">
    <property type="entry name" value="NAD(P)-bd_dom_sf"/>
</dbReference>
<dbReference type="Gene3D" id="3.40.50.720">
    <property type="entry name" value="NAD(P)-binding Rossmann-like Domain"/>
    <property type="match status" value="1"/>
</dbReference>
<dbReference type="RefSeq" id="WP_143554879.1">
    <property type="nucleotide sequence ID" value="NZ_VJWA01000001.1"/>
</dbReference>
<organism evidence="2 3">
    <name type="scientific">Glacieibacterium frigidum</name>
    <dbReference type="NCBI Taxonomy" id="2593303"/>
    <lineage>
        <taxon>Bacteria</taxon>
        <taxon>Pseudomonadati</taxon>
        <taxon>Pseudomonadota</taxon>
        <taxon>Alphaproteobacteria</taxon>
        <taxon>Sphingomonadales</taxon>
        <taxon>Sphingosinicellaceae</taxon>
        <taxon>Glacieibacterium</taxon>
    </lineage>
</organism>
<dbReference type="SUPFAM" id="SSF51735">
    <property type="entry name" value="NAD(P)-binding Rossmann-fold domains"/>
    <property type="match status" value="1"/>
</dbReference>
<dbReference type="OrthoDB" id="9801785at2"/>
<dbReference type="PANTHER" id="PTHR43245:SF55">
    <property type="entry name" value="NAD(P)-BINDING DOMAIN-CONTAINING PROTEIN"/>
    <property type="match status" value="1"/>
</dbReference>
<evidence type="ECO:0000313" key="2">
    <source>
        <dbReference type="EMBL" id="TRW17334.1"/>
    </source>
</evidence>
<name>A0A552UGI7_9SPHN</name>
<evidence type="ECO:0000313" key="3">
    <source>
        <dbReference type="Proteomes" id="UP000317894"/>
    </source>
</evidence>
<dbReference type="EMBL" id="VJWA01000001">
    <property type="protein sequence ID" value="TRW17334.1"/>
    <property type="molecule type" value="Genomic_DNA"/>
</dbReference>
<accession>A0A552UGI7</accession>
<dbReference type="PANTHER" id="PTHR43245">
    <property type="entry name" value="BIFUNCTIONAL POLYMYXIN RESISTANCE PROTEIN ARNA"/>
    <property type="match status" value="1"/>
</dbReference>
<proteinExistence type="predicted"/>
<dbReference type="InterPro" id="IPR050177">
    <property type="entry name" value="Lipid_A_modif_metabolic_enz"/>
</dbReference>
<comment type="caution">
    <text evidence="2">The sequence shown here is derived from an EMBL/GenBank/DDBJ whole genome shotgun (WGS) entry which is preliminary data.</text>
</comment>
<dbReference type="AlphaFoldDB" id="A0A552UGI7"/>
<dbReference type="Pfam" id="PF01370">
    <property type="entry name" value="Epimerase"/>
    <property type="match status" value="1"/>
</dbReference>
<sequence length="280" mass="30353">MLEVRDIGLGTPPVPPGDIFITGGSGRIGTCLRQRLRPAGYNVRFTDIVEPADGDVQGFVRTDLADQDGMAEAMQGARAVIHLAGHPRDIDWPVMVERNYTGAYNAVTAARRAGVKTIIYASSNQAFGLHPADTVLSADLAPRPAGLYGISKVFGEAMLRAEAEAFGLIAFAWRICTFKPEPTSARDLRLWHSWDDAARLVDKCLRWTEPGFNVIWGVSGNTRVAIDDPVARRIGYMGVDNAEDHVARLQASGVDTAQVSEWAYLGGDKATGWMSQGNKP</sequence>
<keyword evidence="3" id="KW-1185">Reference proteome</keyword>
<evidence type="ECO:0000259" key="1">
    <source>
        <dbReference type="Pfam" id="PF01370"/>
    </source>
</evidence>